<dbReference type="GO" id="GO:0006281">
    <property type="term" value="P:DNA repair"/>
    <property type="evidence" value="ECO:0007669"/>
    <property type="project" value="TreeGrafter"/>
</dbReference>
<gene>
    <name evidence="7" type="ORF">FA09DRAFT_331249</name>
</gene>
<dbReference type="InterPro" id="IPR050628">
    <property type="entry name" value="SNF2_RAD54_helicase_TF"/>
</dbReference>
<proteinExistence type="predicted"/>
<feature type="compositionally biased region" description="Basic and acidic residues" evidence="5">
    <location>
        <begin position="982"/>
        <end position="1000"/>
    </location>
</feature>
<dbReference type="EMBL" id="KZ819299">
    <property type="protein sequence ID" value="PWN96357.1"/>
    <property type="molecule type" value="Genomic_DNA"/>
</dbReference>
<dbReference type="SMART" id="SM00487">
    <property type="entry name" value="DEXDc"/>
    <property type="match status" value="1"/>
</dbReference>
<dbReference type="RefSeq" id="XP_025596636.1">
    <property type="nucleotide sequence ID" value="XM_025742940.1"/>
</dbReference>
<feature type="coiled-coil region" evidence="4">
    <location>
        <begin position="619"/>
        <end position="657"/>
    </location>
</feature>
<dbReference type="Pfam" id="PF00271">
    <property type="entry name" value="Helicase_C"/>
    <property type="match status" value="1"/>
</dbReference>
<dbReference type="GO" id="GO:0016787">
    <property type="term" value="F:hydrolase activity"/>
    <property type="evidence" value="ECO:0007669"/>
    <property type="project" value="UniProtKB-KW"/>
</dbReference>
<keyword evidence="3" id="KW-0067">ATP-binding</keyword>
<dbReference type="InterPro" id="IPR000330">
    <property type="entry name" value="SNF2_N"/>
</dbReference>
<evidence type="ECO:0000256" key="5">
    <source>
        <dbReference type="SAM" id="MobiDB-lite"/>
    </source>
</evidence>
<keyword evidence="8" id="KW-1185">Reference proteome</keyword>
<dbReference type="GO" id="GO:0005524">
    <property type="term" value="F:ATP binding"/>
    <property type="evidence" value="ECO:0007669"/>
    <property type="project" value="UniProtKB-KW"/>
</dbReference>
<dbReference type="InterPro" id="IPR049730">
    <property type="entry name" value="SNF2/RAD54-like_C"/>
</dbReference>
<evidence type="ECO:0000256" key="3">
    <source>
        <dbReference type="ARBA" id="ARBA00022840"/>
    </source>
</evidence>
<feature type="compositionally biased region" description="Low complexity" evidence="5">
    <location>
        <begin position="961"/>
        <end position="978"/>
    </location>
</feature>
<organism evidence="7 8">
    <name type="scientific">Tilletiopsis washingtonensis</name>
    <dbReference type="NCBI Taxonomy" id="58919"/>
    <lineage>
        <taxon>Eukaryota</taxon>
        <taxon>Fungi</taxon>
        <taxon>Dikarya</taxon>
        <taxon>Basidiomycota</taxon>
        <taxon>Ustilaginomycotina</taxon>
        <taxon>Exobasidiomycetes</taxon>
        <taxon>Entylomatales</taxon>
        <taxon>Entylomatales incertae sedis</taxon>
        <taxon>Tilletiopsis</taxon>
    </lineage>
</organism>
<dbReference type="Pfam" id="PF00176">
    <property type="entry name" value="SNF2-rel_dom"/>
    <property type="match status" value="1"/>
</dbReference>
<keyword evidence="1" id="KW-0547">Nucleotide-binding</keyword>
<dbReference type="PANTHER" id="PTHR45626">
    <property type="entry name" value="TRANSCRIPTION TERMINATION FACTOR 2-RELATED"/>
    <property type="match status" value="1"/>
</dbReference>
<evidence type="ECO:0000256" key="1">
    <source>
        <dbReference type="ARBA" id="ARBA00022741"/>
    </source>
</evidence>
<feature type="domain" description="Helicase C-terminal" evidence="6">
    <location>
        <begin position="772"/>
        <end position="921"/>
    </location>
</feature>
<sequence>MRAGFAPLGVVDAALACPAARSALASLPHVLVDEQAGCWRLYIETEVDLRGCAVVAHLLDVLRTDVGAWQGRLRERTRRFWQPECATFGDIFDALTPPQSAPSPQPAGLKTRLFEYQRRAVSTMLLYERRTQRLDALQLVNVAGPCAPLLFNAGLVRFCNEGSVPCPEQAPMRGGILCEEMGVGKTLEILALCLLTKDSMPLVHPSIKINSEAIMHQDRLPTLAEHCAHVLQGSLPADAELSPAQAARMAALLRAGRPFYEYQHERGLHQARHHRREYSWRVRLSCATLVVVPRNLAPQWRAELETHVNSGALRALFLLDDNAVLDVEQLVEHDLVVMSDARLALESRKLLNPPVVVRPRKCECRYAGASRTVVCTCPPLKEPEISALLRVHFRRLVVDEGDTLRGKSRIVAVARAISADSRWIVSGTPTTLLSGGADVSRLVGEAHEHEELEAQQCDGALSSAEKNDLSVLGHLFDFLYGPSDHWSAAVDSPLRLGEPLARQRFADALAERMVRNPLAVVEAENAPPRVVQQELQVVLPEHQRKTYNALMALVQLNAVLSRRTGSNYLFHKENTVHLASILHNMALAAFFLSPTATSEGGSKSSNLLSQAASARETMLEELQMEKREWSDEERAMAQEADAQLHEALRDVDAWSRQGDTARLGVCGLPAQLCELASAHSAASVAADVQLAPSLIQLLQIAAYRSVREQEARGSGGVDEEEMLEEMTTLAAKAAHGTLARIEEKPRALPAGSVLRDACIVSSTSAKLAHVLNLVRHALGCGDKIIVFSDMTSVLSKISAAFGACHIEHALYTPGQSVDTRAQAISLFCNDASTGVLLMKTSMGARGLTLTAANRSVFVEPVLDAAVRKQALKRTWRVGQRKDVYVTTLIAQGTHELTVMRRGDTLLDEARQGAVSRLAEDETLRAYLRNPQYVSQAAAAANTAIATPIPLFPISPPSPLPLASQPSLPAAQPLPVSAVGTRRAADSLDERRSKKLRVAFD</sequence>
<dbReference type="OrthoDB" id="2801544at2759"/>
<keyword evidence="4" id="KW-0175">Coiled coil</keyword>
<protein>
    <recommendedName>
        <fullName evidence="6">Helicase C-terminal domain-containing protein</fullName>
    </recommendedName>
</protein>
<dbReference type="AlphaFoldDB" id="A0A316Z3I6"/>
<dbReference type="PANTHER" id="PTHR45626:SF51">
    <property type="entry name" value="SNF2-RELATED DOMAIN-CONTAINING PROTEIN"/>
    <property type="match status" value="1"/>
</dbReference>
<accession>A0A316Z3I6</accession>
<reference evidence="7 8" key="1">
    <citation type="journal article" date="2018" name="Mol. Biol. Evol.">
        <title>Broad Genomic Sampling Reveals a Smut Pathogenic Ancestry of the Fungal Clade Ustilaginomycotina.</title>
        <authorList>
            <person name="Kijpornyongpan T."/>
            <person name="Mondo S.J."/>
            <person name="Barry K."/>
            <person name="Sandor L."/>
            <person name="Lee J."/>
            <person name="Lipzen A."/>
            <person name="Pangilinan J."/>
            <person name="LaButti K."/>
            <person name="Hainaut M."/>
            <person name="Henrissat B."/>
            <person name="Grigoriev I.V."/>
            <person name="Spatafora J.W."/>
            <person name="Aime M.C."/>
        </authorList>
    </citation>
    <scope>NUCLEOTIDE SEQUENCE [LARGE SCALE GENOMIC DNA]</scope>
    <source>
        <strain evidence="7 8">MCA 4186</strain>
    </source>
</reference>
<dbReference type="STRING" id="58919.A0A316Z3I6"/>
<dbReference type="InterPro" id="IPR014001">
    <property type="entry name" value="Helicase_ATP-bd"/>
</dbReference>
<keyword evidence="2" id="KW-0378">Hydrolase</keyword>
<dbReference type="SUPFAM" id="SSF52540">
    <property type="entry name" value="P-loop containing nucleoside triphosphate hydrolases"/>
    <property type="match status" value="2"/>
</dbReference>
<evidence type="ECO:0000256" key="2">
    <source>
        <dbReference type="ARBA" id="ARBA00022801"/>
    </source>
</evidence>
<dbReference type="PROSITE" id="PS51194">
    <property type="entry name" value="HELICASE_CTER"/>
    <property type="match status" value="1"/>
</dbReference>
<dbReference type="InterPro" id="IPR001650">
    <property type="entry name" value="Helicase_C-like"/>
</dbReference>
<name>A0A316Z3I6_9BASI</name>
<dbReference type="Gene3D" id="3.40.50.300">
    <property type="entry name" value="P-loop containing nucleotide triphosphate hydrolases"/>
    <property type="match status" value="2"/>
</dbReference>
<dbReference type="GO" id="GO:0008094">
    <property type="term" value="F:ATP-dependent activity, acting on DNA"/>
    <property type="evidence" value="ECO:0007669"/>
    <property type="project" value="TreeGrafter"/>
</dbReference>
<dbReference type="InterPro" id="IPR027417">
    <property type="entry name" value="P-loop_NTPase"/>
</dbReference>
<dbReference type="CDD" id="cd18793">
    <property type="entry name" value="SF2_C_SNF"/>
    <property type="match status" value="1"/>
</dbReference>
<evidence type="ECO:0000256" key="4">
    <source>
        <dbReference type="SAM" id="Coils"/>
    </source>
</evidence>
<dbReference type="Proteomes" id="UP000245946">
    <property type="component" value="Unassembled WGS sequence"/>
</dbReference>
<evidence type="ECO:0000313" key="7">
    <source>
        <dbReference type="EMBL" id="PWN96357.1"/>
    </source>
</evidence>
<feature type="region of interest" description="Disordered" evidence="5">
    <location>
        <begin position="961"/>
        <end position="1000"/>
    </location>
</feature>
<dbReference type="GO" id="GO:0005634">
    <property type="term" value="C:nucleus"/>
    <property type="evidence" value="ECO:0007669"/>
    <property type="project" value="TreeGrafter"/>
</dbReference>
<dbReference type="GeneID" id="37270484"/>
<evidence type="ECO:0000259" key="6">
    <source>
        <dbReference type="PROSITE" id="PS51194"/>
    </source>
</evidence>
<evidence type="ECO:0000313" key="8">
    <source>
        <dbReference type="Proteomes" id="UP000245946"/>
    </source>
</evidence>